<dbReference type="CDD" id="cd17300">
    <property type="entry name" value="PIPKc_PIKfyve"/>
    <property type="match status" value="1"/>
</dbReference>
<keyword evidence="2 6" id="KW-0808">Transferase</keyword>
<organism evidence="9">
    <name type="scientific">Clastoptera arizonana</name>
    <name type="common">Arizona spittle bug</name>
    <dbReference type="NCBI Taxonomy" id="38151"/>
    <lineage>
        <taxon>Eukaryota</taxon>
        <taxon>Metazoa</taxon>
        <taxon>Ecdysozoa</taxon>
        <taxon>Arthropoda</taxon>
        <taxon>Hexapoda</taxon>
        <taxon>Insecta</taxon>
        <taxon>Pterygota</taxon>
        <taxon>Neoptera</taxon>
        <taxon>Paraneoptera</taxon>
        <taxon>Hemiptera</taxon>
        <taxon>Auchenorrhyncha</taxon>
        <taxon>Cercopoidea</taxon>
        <taxon>Clastopteridae</taxon>
        <taxon>Clastoptera</taxon>
    </lineage>
</organism>
<dbReference type="InterPro" id="IPR027484">
    <property type="entry name" value="PInositol-4-P-5-kinase_N"/>
</dbReference>
<name>A0A1B6DX60_9HEMI</name>
<dbReference type="Gene3D" id="3.30.810.10">
    <property type="entry name" value="2-Layer Sandwich"/>
    <property type="match status" value="1"/>
</dbReference>
<dbReference type="InterPro" id="IPR002498">
    <property type="entry name" value="PInositol-4-P-4/5-kinase_core"/>
</dbReference>
<keyword evidence="3 6" id="KW-0547">Nucleotide-binding</keyword>
<dbReference type="InterPro" id="IPR027409">
    <property type="entry name" value="GroEL-like_apical_dom_sf"/>
</dbReference>
<evidence type="ECO:0000313" key="9">
    <source>
        <dbReference type="EMBL" id="JAS30255.1"/>
    </source>
</evidence>
<dbReference type="EMBL" id="GEDC01007043">
    <property type="protein sequence ID" value="JAS30255.1"/>
    <property type="molecule type" value="Transcribed_RNA"/>
</dbReference>
<evidence type="ECO:0000259" key="8">
    <source>
        <dbReference type="PROSITE" id="PS51455"/>
    </source>
</evidence>
<dbReference type="Gene3D" id="3.30.800.10">
    <property type="entry name" value="Phosphatidylinositol Phosphate Kinase II Beta"/>
    <property type="match status" value="1"/>
</dbReference>
<protein>
    <recommendedName>
        <fullName evidence="1">1-phosphatidylinositol-3-phosphate 5-kinase</fullName>
        <ecNumber evidence="1">2.7.1.150</ecNumber>
    </recommendedName>
</protein>
<dbReference type="Pfam" id="PF01504">
    <property type="entry name" value="PIP5K"/>
    <property type="match status" value="1"/>
</dbReference>
<evidence type="ECO:0000256" key="4">
    <source>
        <dbReference type="ARBA" id="ARBA00022777"/>
    </source>
</evidence>
<dbReference type="PANTHER" id="PTHR45748">
    <property type="entry name" value="1-PHOSPHATIDYLINOSITOL 3-PHOSPHATE 5-KINASE-RELATED"/>
    <property type="match status" value="1"/>
</dbReference>
<dbReference type="CDD" id="cd03334">
    <property type="entry name" value="Fab1_TCP"/>
    <property type="match status" value="1"/>
</dbReference>
<dbReference type="SUPFAM" id="SSF56104">
    <property type="entry name" value="SAICAR synthase-like"/>
    <property type="match status" value="1"/>
</dbReference>
<dbReference type="InterPro" id="IPR027483">
    <property type="entry name" value="PInositol-4-P-4/5-kinase_C_sf"/>
</dbReference>
<dbReference type="FunFam" id="3.30.810.10:FF:000001">
    <property type="entry name" value="1-phosphatidylinositol 3-phosphate 5-kinase FAB1"/>
    <property type="match status" value="1"/>
</dbReference>
<evidence type="ECO:0000256" key="5">
    <source>
        <dbReference type="ARBA" id="ARBA00022840"/>
    </source>
</evidence>
<proteinExistence type="predicted"/>
<dbReference type="GO" id="GO:0005524">
    <property type="term" value="F:ATP binding"/>
    <property type="evidence" value="ECO:0007669"/>
    <property type="project" value="UniProtKB-UniRule"/>
</dbReference>
<evidence type="ECO:0000256" key="6">
    <source>
        <dbReference type="PROSITE-ProRule" id="PRU00781"/>
    </source>
</evidence>
<dbReference type="SUPFAM" id="SSF52029">
    <property type="entry name" value="GroEL apical domain-like"/>
    <property type="match status" value="1"/>
</dbReference>
<dbReference type="InterPro" id="IPR044769">
    <property type="entry name" value="PIKfyve_PIPKc"/>
</dbReference>
<gene>
    <name evidence="9" type="ORF">g.27326</name>
</gene>
<evidence type="ECO:0000256" key="2">
    <source>
        <dbReference type="ARBA" id="ARBA00022679"/>
    </source>
</evidence>
<sequence length="1484" mass="166843">MLNQEGLSQSWSDVVVPLAHQVIDTIRLDLRTDTDDMDIRKYVQLKKVSGGTRNDSCIVSGIVCCKNLAHKNMSRNITNPKILLLSCAIVYQRIEGRLMSLEPVILQEQEYLRHVVARIAALKPNLVLVQKNVSRLAQESLLKLGITLVLNVKPSVLERVSRVTQADILKSIDAQVGGRPQLGTCNRFYVKTFTTDNNVQKTLMFLEGCPSPQLGCTVLLRGGTMSELTKLKRVASWLIFVVYNWRLERSFLMDSFANPPTVSVDNFFEETPLCEKTLDLEDSLNIKSLNIRVATPGTVPCSFTKVTNSENISSIPLLSFRSSSDETLNTVPKNFKEEVDTNVKSQGSTSNETGLSTNCINSLDVLEFNNDRFSASNQKFTHFSIKDKSFSDDKKMNIESISDFSDPLHQYLTLEDDVFSEQTNGQALSVEELPQSNKFRQALEDTILTMSPFLKFNVPYLETEVGRNCRLRQYFPKEVYWSSKLTDDSSVTKINSIDPSSKEISSNINDVKLAPQHPYVITKLTSSNKSKEVQSLLSNFRAVGGRIPLTEKLNGVQTPLAKPVQTTNTTVAPIDALDPSNHQRLAVLFCSYSYSSSNAPAFCVNPWVVHMDFYGRNDIPLGAFLERYCFRTSYVCPSEDCDTPMLNHIRRFVHDGGAVHISLQEVEVPSHSDDNTIIMWSWCPQCKQVSPIMPMSADTWSLSFAKYLELRYHGNLYSTRGVPESTCKHTLHQDCCQFFGFKNLVAIFQYKKISVWEISLPPLLLVTQCAQYTGQQGVILEEVKKWSLNGYEVYSAILTKLCSLANYSEAGIPQLKSQLYKEQAIFKSLVEEVQVRLTSPTLENKKNFPFNEESITLSLWQLEDSLVMLKRNVAEAVARWNIILSDLETSFNIKKRDEKNKKHQIDNKSVSSAGLSDIIEGVISSQLIGDTEAKPLSSLYSQSSLHSALELDEEISEVNENLLTVSLEEKLNNIIESTADNKQGTPTDEIKVPFGHKDGSELEYKINVNGEFTCSYEEPALLHEEFPNKVLQNDSDNEQLTENEEGEPVEKLIKSQLSEKISVKTILSQLLPAAPTSTPISCPMSLQEHHCLPLTLSVPVIVYDNELSSVIAYALGSIEYRKGLADLRAKNISTEQPSPRNSNSNAPVSVSARFSNECNQYTSITSSDSGVHSPMESDENVKTDTETSKNKMNKTSSDLEIIFSDASTTFNVKVYYADEFARLREKIFPAGEEAYIRSLSRSIQWVARGGKSGSNFAKTKDDRFILKEMSRTETLPFMDSAPQYFAYMNNCFITKSPTLLGKIVGVYRVRNSNNTTRSNLLVMENLFHGRCVQNKFDLKGSLRNRLVNPSEQEGEIVLLDENLINMTCDSPLYILPHSKTILMQAIYNDTKLLASLSVMDYSLLVGLDEKNKELVVGIIDYIRTFTWDKKLETMVKKSGILGGQGKLPTIVSPDEYRDRFITAMNRYFLPVPDRWIGLGKGLDF</sequence>
<dbReference type="Pfam" id="PF00118">
    <property type="entry name" value="Cpn60_TCP1"/>
    <property type="match status" value="1"/>
</dbReference>
<dbReference type="EC" id="2.7.1.150" evidence="1"/>
<dbReference type="Gene3D" id="3.50.7.10">
    <property type="entry name" value="GroEL"/>
    <property type="match status" value="1"/>
</dbReference>
<dbReference type="InterPro" id="IPR002423">
    <property type="entry name" value="Cpn60/GroEL/TCP-1"/>
</dbReference>
<keyword evidence="5 6" id="KW-0067">ATP-binding</keyword>
<dbReference type="PANTHER" id="PTHR45748:SF7">
    <property type="entry name" value="1-PHOSPHATIDYLINOSITOL 3-PHOSPHATE 5-KINASE-RELATED"/>
    <property type="match status" value="1"/>
</dbReference>
<dbReference type="GO" id="GO:0010008">
    <property type="term" value="C:endosome membrane"/>
    <property type="evidence" value="ECO:0007669"/>
    <property type="project" value="TreeGrafter"/>
</dbReference>
<reference evidence="9" key="1">
    <citation type="submission" date="2015-12" db="EMBL/GenBank/DDBJ databases">
        <title>De novo transcriptome assembly of four potential Pierce s Disease insect vectors from Arizona vineyards.</title>
        <authorList>
            <person name="Tassone E.E."/>
        </authorList>
    </citation>
    <scope>NUCLEOTIDE SEQUENCE</scope>
</reference>
<dbReference type="GO" id="GO:0000285">
    <property type="term" value="F:1-phosphatidylinositol-3-phosphate 5-kinase activity"/>
    <property type="evidence" value="ECO:0007669"/>
    <property type="project" value="UniProtKB-EC"/>
</dbReference>
<keyword evidence="4 6" id="KW-0418">Kinase</keyword>
<feature type="domain" description="PIPK" evidence="8">
    <location>
        <begin position="1150"/>
        <end position="1468"/>
    </location>
</feature>
<accession>A0A1B6DX60</accession>
<evidence type="ECO:0000256" key="7">
    <source>
        <dbReference type="SAM" id="MobiDB-lite"/>
    </source>
</evidence>
<dbReference type="FunFam" id="3.50.7.10:FF:000007">
    <property type="entry name" value="1-phosphatidylinositol 3-phosphate 5-kinase isoform X1"/>
    <property type="match status" value="1"/>
</dbReference>
<dbReference type="SMART" id="SM00330">
    <property type="entry name" value="PIPKc"/>
    <property type="match status" value="1"/>
</dbReference>
<feature type="region of interest" description="Disordered" evidence="7">
    <location>
        <begin position="1163"/>
        <end position="1191"/>
    </location>
</feature>
<dbReference type="GO" id="GO:0046854">
    <property type="term" value="P:phosphatidylinositol phosphate biosynthetic process"/>
    <property type="evidence" value="ECO:0007669"/>
    <property type="project" value="TreeGrafter"/>
</dbReference>
<feature type="compositionally biased region" description="Basic and acidic residues" evidence="7">
    <location>
        <begin position="1179"/>
        <end position="1189"/>
    </location>
</feature>
<evidence type="ECO:0000256" key="3">
    <source>
        <dbReference type="ARBA" id="ARBA00022741"/>
    </source>
</evidence>
<dbReference type="PROSITE" id="PS51455">
    <property type="entry name" value="PIPK"/>
    <property type="match status" value="1"/>
</dbReference>
<evidence type="ECO:0000256" key="1">
    <source>
        <dbReference type="ARBA" id="ARBA00012009"/>
    </source>
</evidence>